<name>A0AA95I7E2_9BACL</name>
<dbReference type="Pfam" id="PF11756">
    <property type="entry name" value="YgbA_NO"/>
    <property type="match status" value="1"/>
</dbReference>
<protein>
    <submittedName>
        <fullName evidence="1">Nitrous oxide-stimulated promoter family protein</fullName>
    </submittedName>
</protein>
<dbReference type="EMBL" id="CP126084">
    <property type="protein sequence ID" value="WHX48859.1"/>
    <property type="molecule type" value="Genomic_DNA"/>
</dbReference>
<dbReference type="Proteomes" id="UP001177943">
    <property type="component" value="Chromosome"/>
</dbReference>
<sequence length="140" mass="16481">MVSEAKAARQEGPRIRREKETVAHMMLIYCQGVHLEAEKRHSVIDRGKKRTKDAEKNNSAKRTLLCEDCYALYNYSQKRLTYCRFGEEKTTCANCPVHCYAPQEQEEIRRVMRYAGARMLFRHPWLAFRHVLDGRTSRSI</sequence>
<dbReference type="AlphaFoldDB" id="A0AA95I7E2"/>
<organism evidence="1 2">
    <name type="scientific">Paenibacillus woosongensis</name>
    <dbReference type="NCBI Taxonomy" id="307580"/>
    <lineage>
        <taxon>Bacteria</taxon>
        <taxon>Bacillati</taxon>
        <taxon>Bacillota</taxon>
        <taxon>Bacilli</taxon>
        <taxon>Bacillales</taxon>
        <taxon>Paenibacillaceae</taxon>
        <taxon>Paenibacillus</taxon>
    </lineage>
</organism>
<dbReference type="InterPro" id="IPR020483">
    <property type="entry name" value="Uncharacterised_YgbA"/>
</dbReference>
<evidence type="ECO:0000313" key="1">
    <source>
        <dbReference type="EMBL" id="WHX48859.1"/>
    </source>
</evidence>
<dbReference type="NCBIfam" id="NF007714">
    <property type="entry name" value="PRK10410.1-2"/>
    <property type="match status" value="1"/>
</dbReference>
<proteinExistence type="predicted"/>
<dbReference type="KEGG" id="pwn:QNH46_22880"/>
<reference evidence="1" key="1">
    <citation type="submission" date="2023-05" db="EMBL/GenBank/DDBJ databases">
        <title>Comparative genomics of Bacillaceae isolates and their secondary metabolite potential.</title>
        <authorList>
            <person name="Song L."/>
            <person name="Nielsen L.J."/>
            <person name="Mohite O."/>
            <person name="Xu X."/>
            <person name="Weber T."/>
            <person name="Kovacs A.T."/>
        </authorList>
    </citation>
    <scope>NUCLEOTIDE SEQUENCE</scope>
    <source>
        <strain evidence="1">B2_4</strain>
    </source>
</reference>
<accession>A0AA95I7E2</accession>
<evidence type="ECO:0000313" key="2">
    <source>
        <dbReference type="Proteomes" id="UP001177943"/>
    </source>
</evidence>
<gene>
    <name evidence="1" type="ORF">QNH46_22880</name>
</gene>
<dbReference type="RefSeq" id="WP_283926161.1">
    <property type="nucleotide sequence ID" value="NZ_CP126084.1"/>
</dbReference>